<name>A0A4D4J841_9PSEU</name>
<dbReference type="GO" id="GO:0019323">
    <property type="term" value="P:pentose catabolic process"/>
    <property type="evidence" value="ECO:0007669"/>
    <property type="project" value="TreeGrafter"/>
</dbReference>
<dbReference type="Gene3D" id="3.40.225.10">
    <property type="entry name" value="Class II aldolase/adducin N-terminal domain"/>
    <property type="match status" value="1"/>
</dbReference>
<dbReference type="EMBL" id="BJFL01000009">
    <property type="protein sequence ID" value="GDY30686.1"/>
    <property type="molecule type" value="Genomic_DNA"/>
</dbReference>
<feature type="domain" description="Class II aldolase/adducin N-terminal" evidence="3">
    <location>
        <begin position="8"/>
        <end position="181"/>
    </location>
</feature>
<dbReference type="OrthoDB" id="9786287at2"/>
<evidence type="ECO:0000256" key="1">
    <source>
        <dbReference type="ARBA" id="ARBA00022723"/>
    </source>
</evidence>
<organism evidence="4 5">
    <name type="scientific">Gandjariella thermophila</name>
    <dbReference type="NCBI Taxonomy" id="1931992"/>
    <lineage>
        <taxon>Bacteria</taxon>
        <taxon>Bacillati</taxon>
        <taxon>Actinomycetota</taxon>
        <taxon>Actinomycetes</taxon>
        <taxon>Pseudonocardiales</taxon>
        <taxon>Pseudonocardiaceae</taxon>
        <taxon>Gandjariella</taxon>
    </lineage>
</organism>
<dbReference type="InterPro" id="IPR050197">
    <property type="entry name" value="Aldolase_class_II_sugar_metab"/>
</dbReference>
<protein>
    <submittedName>
        <fullName evidence="4">Fuculose phosphate aldolase</fullName>
    </submittedName>
</protein>
<dbReference type="AlphaFoldDB" id="A0A4D4J841"/>
<dbReference type="SUPFAM" id="SSF53639">
    <property type="entry name" value="AraD/HMP-PK domain-like"/>
    <property type="match status" value="1"/>
</dbReference>
<accession>A0A4D4J841</accession>
<dbReference type="PANTHER" id="PTHR22789">
    <property type="entry name" value="FUCULOSE PHOSPHATE ALDOLASE"/>
    <property type="match status" value="1"/>
</dbReference>
<reference evidence="5" key="1">
    <citation type="submission" date="2019-04" db="EMBL/GenBank/DDBJ databases">
        <title>Draft genome sequence of Pseudonocardiaceae bacterium SL3-2-4.</title>
        <authorList>
            <person name="Ningsih F."/>
            <person name="Yokota A."/>
            <person name="Sakai Y."/>
            <person name="Nanatani K."/>
            <person name="Yabe S."/>
            <person name="Oetari A."/>
            <person name="Sjamsuridzal W."/>
        </authorList>
    </citation>
    <scope>NUCLEOTIDE SEQUENCE [LARGE SCALE GENOMIC DNA]</scope>
    <source>
        <strain evidence="5">SL3-2-4</strain>
    </source>
</reference>
<dbReference type="RefSeq" id="WP_137813804.1">
    <property type="nucleotide sequence ID" value="NZ_BJFL01000009.1"/>
</dbReference>
<gene>
    <name evidence="4" type="primary">fucA_2</name>
    <name evidence="4" type="ORF">GTS_23190</name>
</gene>
<keyword evidence="2" id="KW-0456">Lyase</keyword>
<keyword evidence="1" id="KW-0479">Metal-binding</keyword>
<dbReference type="GO" id="GO:0005829">
    <property type="term" value="C:cytosol"/>
    <property type="evidence" value="ECO:0007669"/>
    <property type="project" value="TreeGrafter"/>
</dbReference>
<dbReference type="GO" id="GO:0046872">
    <property type="term" value="F:metal ion binding"/>
    <property type="evidence" value="ECO:0007669"/>
    <property type="project" value="UniProtKB-KW"/>
</dbReference>
<evidence type="ECO:0000313" key="4">
    <source>
        <dbReference type="EMBL" id="GDY30686.1"/>
    </source>
</evidence>
<evidence type="ECO:0000259" key="3">
    <source>
        <dbReference type="SMART" id="SM01007"/>
    </source>
</evidence>
<evidence type="ECO:0000313" key="5">
    <source>
        <dbReference type="Proteomes" id="UP000298860"/>
    </source>
</evidence>
<dbReference type="InterPro" id="IPR036409">
    <property type="entry name" value="Aldolase_II/adducin_N_sf"/>
</dbReference>
<sequence length="215" mass="22363">MRYAEERAAVVATCRRMVAERLVVGTAGNVSVRAGELVAVTPSGLDYAELTPELVGLHRLDGEPVDAPLAPTSELPMHLAVYAGTGATAVVHTHSTAATALSCLVDEVPAVHYYLAPLGGGVRVAPYAPYGTPELADAVLHALHGRVACLLANHGAVTVGPSLSAAYERARQLEWVCEVALRVLATPGPPRLLTPDQLADAAARLAGYGQRPPGR</sequence>
<proteinExistence type="predicted"/>
<dbReference type="GO" id="GO:0016832">
    <property type="term" value="F:aldehyde-lyase activity"/>
    <property type="evidence" value="ECO:0007669"/>
    <property type="project" value="TreeGrafter"/>
</dbReference>
<dbReference type="InterPro" id="IPR001303">
    <property type="entry name" value="Aldolase_II/adducin_N"/>
</dbReference>
<dbReference type="PANTHER" id="PTHR22789:SF0">
    <property type="entry name" value="3-OXO-TETRONATE 4-PHOSPHATE DECARBOXYLASE-RELATED"/>
    <property type="match status" value="1"/>
</dbReference>
<comment type="caution">
    <text evidence="4">The sequence shown here is derived from an EMBL/GenBank/DDBJ whole genome shotgun (WGS) entry which is preliminary data.</text>
</comment>
<keyword evidence="5" id="KW-1185">Reference proteome</keyword>
<evidence type="ECO:0000256" key="2">
    <source>
        <dbReference type="ARBA" id="ARBA00023239"/>
    </source>
</evidence>
<dbReference type="Proteomes" id="UP000298860">
    <property type="component" value="Unassembled WGS sequence"/>
</dbReference>
<dbReference type="SMART" id="SM01007">
    <property type="entry name" value="Aldolase_II"/>
    <property type="match status" value="1"/>
</dbReference>
<dbReference type="Pfam" id="PF00596">
    <property type="entry name" value="Aldolase_II"/>
    <property type="match status" value="1"/>
</dbReference>